<feature type="compositionally biased region" description="Polar residues" evidence="1">
    <location>
        <begin position="799"/>
        <end position="813"/>
    </location>
</feature>
<sequence>MGSFFYGPEEETEDSGGTLRIPCADGEENNSQENSRSASSLNLAVAQPSTNSASDCGGDGTGAGCVVQALVECHATAVELLEEQQQQQQQQLPLSDVVVDERRSQQHCCAADNEQGEEGTSTEEEEEADAGKGQRIDLATVRRRRKQKQKQQQQHLQYRLQHGHDEQQQQQQPGAVVEQQQQQQHRRRQQQLMMATTESSSLETAEEADQSCCSSSIASSSSVTCREDADHTQQQCHHPQQMPPVSSQTEFAESAAHKVADEHHEYITMDKVSCCSDSFSHLAVPQQWERQQSSTGCCQEEICSCASDSGDSCYSSMANGQLNPRAFSFSSATDGSAGSGGGGTVSVTASAARAAVGRGSGGGRAEGRHWTMGVVSGMALHRNCGANGNNCHLVHLPPRTHHMSSSAVLPGTVMANPNCSNIIHHNNNCWPDSSSSSRFSMETSLITPLEEDEKQVSFGDEEERDKLCTEMNQRAGDELRKRAFSLGSKSWITKPFRKLSSTHGSGASSSSTAQHHHNHNQQQQQQQHNQHAHRQLHNSESARSCTSSLAGSVHADLSAPDPHHQQHQQHNSSSQTRLCHRLGSSSSFASCSITGHNNRSDSVGSAHSAAAFSLPGSSLMSQKLSSRRIHVIRTIENRVVNPVANRSAQCVPSTVDDTLRSSTRARTSSCDDHNQQQFATLHQLQQAMSTPLGMGRASASNALDRSQQRHHTRGWAGTRSSWSSQDQFTMMGQQQLRPSESFIRSIQQHQQELQQKNDQQQKRHKLKSDFPLQEVHCFIAPAEREKIDAVTSPRGDSLSMRSQRSGSGSTFETIQECAAGGATASIGPKRDSRASNRRPSSR</sequence>
<reference evidence="3" key="3">
    <citation type="submission" date="2016-06" db="UniProtKB">
        <authorList>
            <consortium name="WormBaseParasite"/>
        </authorList>
    </citation>
    <scope>IDENTIFICATION</scope>
</reference>
<name>A0A183BPT6_GLOPA</name>
<reference evidence="2" key="1">
    <citation type="submission" date="2013-12" db="EMBL/GenBank/DDBJ databases">
        <authorList>
            <person name="Aslett M."/>
        </authorList>
    </citation>
    <scope>NUCLEOTIDE SEQUENCE [LARGE SCALE GENOMIC DNA]</scope>
    <source>
        <strain evidence="2">Lindley</strain>
    </source>
</reference>
<feature type="compositionally biased region" description="Polar residues" evidence="1">
    <location>
        <begin position="31"/>
        <end position="54"/>
    </location>
</feature>
<feature type="region of interest" description="Disordered" evidence="1">
    <location>
        <begin position="694"/>
        <end position="725"/>
    </location>
</feature>
<feature type="compositionally biased region" description="Polar residues" evidence="1">
    <location>
        <begin position="538"/>
        <end position="550"/>
    </location>
</feature>
<feature type="compositionally biased region" description="Acidic residues" evidence="1">
    <location>
        <begin position="114"/>
        <end position="128"/>
    </location>
</feature>
<reference evidence="2" key="2">
    <citation type="submission" date="2014-05" db="EMBL/GenBank/DDBJ databases">
        <title>The genome and life-stage specific transcriptomes of Globodera pallida elucidate key aspects of plant parasitism by a cyst nematode.</title>
        <authorList>
            <person name="Cotton J.A."/>
            <person name="Lilley C.J."/>
            <person name="Jones L.M."/>
            <person name="Kikuchi T."/>
            <person name="Reid A.J."/>
            <person name="Thorpe P."/>
            <person name="Tsai I.J."/>
            <person name="Beasley H."/>
            <person name="Blok V."/>
            <person name="Cock P.J.A."/>
            <person name="Van den Akker S.E."/>
            <person name="Holroyd N."/>
            <person name="Hunt M."/>
            <person name="Mantelin S."/>
            <person name="Naghra H."/>
            <person name="Pain A."/>
            <person name="Palomares-Rius J.E."/>
            <person name="Zarowiecki M."/>
            <person name="Berriman M."/>
            <person name="Jones J.T."/>
            <person name="Urwin P.E."/>
        </authorList>
    </citation>
    <scope>NUCLEOTIDE SEQUENCE [LARGE SCALE GENOMIC DNA]</scope>
    <source>
        <strain evidence="2">Lindley</strain>
    </source>
</reference>
<keyword evidence="2" id="KW-1185">Reference proteome</keyword>
<protein>
    <submittedName>
        <fullName evidence="3">PEHE domain-containing protein</fullName>
    </submittedName>
</protein>
<feature type="compositionally biased region" description="Low complexity" evidence="1">
    <location>
        <begin position="168"/>
        <end position="183"/>
    </location>
</feature>
<feature type="region of interest" description="Disordered" evidence="1">
    <location>
        <begin position="1"/>
        <end position="58"/>
    </location>
</feature>
<feature type="compositionally biased region" description="Low complexity" evidence="1">
    <location>
        <begin position="747"/>
        <end position="758"/>
    </location>
</feature>
<feature type="region of interest" description="Disordered" evidence="1">
    <location>
        <begin position="495"/>
        <end position="579"/>
    </location>
</feature>
<feature type="region of interest" description="Disordered" evidence="1">
    <location>
        <begin position="105"/>
        <end position="203"/>
    </location>
</feature>
<accession>A0A183BPT6</accession>
<organism evidence="2 3">
    <name type="scientific">Globodera pallida</name>
    <name type="common">Potato cyst nematode worm</name>
    <name type="synonym">Heterodera pallida</name>
    <dbReference type="NCBI Taxonomy" id="36090"/>
    <lineage>
        <taxon>Eukaryota</taxon>
        <taxon>Metazoa</taxon>
        <taxon>Ecdysozoa</taxon>
        <taxon>Nematoda</taxon>
        <taxon>Chromadorea</taxon>
        <taxon>Rhabditida</taxon>
        <taxon>Tylenchina</taxon>
        <taxon>Tylenchomorpha</taxon>
        <taxon>Tylenchoidea</taxon>
        <taxon>Heteroderidae</taxon>
        <taxon>Heteroderinae</taxon>
        <taxon>Globodera</taxon>
    </lineage>
</organism>
<feature type="region of interest" description="Disordered" evidence="1">
    <location>
        <begin position="224"/>
        <end position="257"/>
    </location>
</feature>
<proteinExistence type="predicted"/>
<feature type="compositionally biased region" description="Low complexity" evidence="1">
    <location>
        <begin position="232"/>
        <end position="244"/>
    </location>
</feature>
<evidence type="ECO:0000313" key="2">
    <source>
        <dbReference type="Proteomes" id="UP000050741"/>
    </source>
</evidence>
<evidence type="ECO:0000313" key="3">
    <source>
        <dbReference type="WBParaSite" id="GPLIN_000262200"/>
    </source>
</evidence>
<evidence type="ECO:0000256" key="1">
    <source>
        <dbReference type="SAM" id="MobiDB-lite"/>
    </source>
</evidence>
<feature type="compositionally biased region" description="Low complexity" evidence="1">
    <location>
        <begin position="501"/>
        <end position="513"/>
    </location>
</feature>
<feature type="compositionally biased region" description="Low complexity" evidence="1">
    <location>
        <begin position="520"/>
        <end position="529"/>
    </location>
</feature>
<dbReference type="AlphaFoldDB" id="A0A183BPT6"/>
<feature type="compositionally biased region" description="Low complexity" evidence="1">
    <location>
        <begin position="150"/>
        <end position="160"/>
    </location>
</feature>
<dbReference type="Proteomes" id="UP000050741">
    <property type="component" value="Unassembled WGS sequence"/>
</dbReference>
<feature type="region of interest" description="Disordered" evidence="1">
    <location>
        <begin position="745"/>
        <end position="768"/>
    </location>
</feature>
<dbReference type="WBParaSite" id="GPLIN_000262200">
    <property type="protein sequence ID" value="GPLIN_000262200"/>
    <property type="gene ID" value="GPLIN_000262200"/>
</dbReference>
<feature type="region of interest" description="Disordered" evidence="1">
    <location>
        <begin position="788"/>
        <end position="842"/>
    </location>
</feature>